<proteinExistence type="inferred from homology"/>
<comment type="similarity">
    <text evidence="1 2">Belongs to the small heat shock protein (HSP20) family.</text>
</comment>
<feature type="domain" description="SHSP" evidence="3">
    <location>
        <begin position="25"/>
        <end position="139"/>
    </location>
</feature>
<evidence type="ECO:0000259" key="3">
    <source>
        <dbReference type="PROSITE" id="PS01031"/>
    </source>
</evidence>
<dbReference type="AlphaFoldDB" id="A0A0D1M185"/>
<keyword evidence="5" id="KW-1185">Reference proteome</keyword>
<dbReference type="PANTHER" id="PTHR11527">
    <property type="entry name" value="HEAT-SHOCK PROTEIN 20 FAMILY MEMBER"/>
    <property type="match status" value="1"/>
</dbReference>
<dbReference type="Pfam" id="PF00011">
    <property type="entry name" value="HSP20"/>
    <property type="match status" value="1"/>
</dbReference>
<dbReference type="InterPro" id="IPR031107">
    <property type="entry name" value="Small_HSP"/>
</dbReference>
<dbReference type="PATRIC" id="fig|137591.25.peg.1626"/>
<dbReference type="PROSITE" id="PS01031">
    <property type="entry name" value="SHSP"/>
    <property type="match status" value="1"/>
</dbReference>
<dbReference type="EMBL" id="JWHU01000034">
    <property type="protein sequence ID" value="KIU19637.1"/>
    <property type="molecule type" value="Genomic_DNA"/>
</dbReference>
<dbReference type="eggNOG" id="COG0071">
    <property type="taxonomic scope" value="Bacteria"/>
</dbReference>
<evidence type="ECO:0000313" key="5">
    <source>
        <dbReference type="Proteomes" id="UP000032287"/>
    </source>
</evidence>
<dbReference type="InterPro" id="IPR002068">
    <property type="entry name" value="A-crystallin/Hsp20_dom"/>
</dbReference>
<gene>
    <name evidence="4" type="ORF">QX99_01654</name>
</gene>
<evidence type="ECO:0000256" key="1">
    <source>
        <dbReference type="PROSITE-ProRule" id="PRU00285"/>
    </source>
</evidence>
<dbReference type="RefSeq" id="WP_043707500.1">
    <property type="nucleotide sequence ID" value="NZ_JALOCT010000001.1"/>
</dbReference>
<dbReference type="Gene3D" id="2.60.40.790">
    <property type="match status" value="1"/>
</dbReference>
<dbReference type="SUPFAM" id="SSF49764">
    <property type="entry name" value="HSP20-like chaperones"/>
    <property type="match status" value="1"/>
</dbReference>
<sequence length="139" mass="15581">MAHELLRRRHETLGELLDKMDASLVRSQTFGTDMKSDVVEKYDCFEVTADIPGADKSDVKVDYEADTLHIAATRHEIKDHSDKDGNILQSERSFGSVGRSYYLPNVDREGITAKYKNGVLHVVLPKTEATKTSGIKIED</sequence>
<evidence type="ECO:0000313" key="4">
    <source>
        <dbReference type="EMBL" id="KIU19637.1"/>
    </source>
</evidence>
<dbReference type="STRING" id="137591.AO080_08615"/>
<name>A0A0D1M185_9LACO</name>
<reference evidence="4 5" key="1">
    <citation type="journal article" date="2015" name="Microbiology (Mosc.)">
        <title>Genomics of the Weissella cibaria species with an examination of its metabolic traits.</title>
        <authorList>
            <person name="Lynch K.M."/>
            <person name="Lucid A."/>
            <person name="Arendt E.K."/>
            <person name="Sleator R.D."/>
            <person name="Lucey B."/>
            <person name="Coffey A."/>
        </authorList>
    </citation>
    <scope>NUCLEOTIDE SEQUENCE [LARGE SCALE GENOMIC DNA]</scope>
    <source>
        <strain evidence="4 5">MG1</strain>
    </source>
</reference>
<dbReference type="CDD" id="cd06471">
    <property type="entry name" value="ACD_LpsHSP_like"/>
    <property type="match status" value="1"/>
</dbReference>
<evidence type="ECO:0000256" key="2">
    <source>
        <dbReference type="RuleBase" id="RU003616"/>
    </source>
</evidence>
<organism evidence="4 5">
    <name type="scientific">Weissella cibaria</name>
    <dbReference type="NCBI Taxonomy" id="137591"/>
    <lineage>
        <taxon>Bacteria</taxon>
        <taxon>Bacillati</taxon>
        <taxon>Bacillota</taxon>
        <taxon>Bacilli</taxon>
        <taxon>Lactobacillales</taxon>
        <taxon>Lactobacillaceae</taxon>
        <taxon>Weissella</taxon>
    </lineage>
</organism>
<dbReference type="Proteomes" id="UP000032287">
    <property type="component" value="Unassembled WGS sequence"/>
</dbReference>
<protein>
    <recommendedName>
        <fullName evidence="3">SHSP domain-containing protein</fullName>
    </recommendedName>
</protein>
<dbReference type="InterPro" id="IPR008978">
    <property type="entry name" value="HSP20-like_chaperone"/>
</dbReference>
<accession>A0A0D1M185</accession>
<comment type="caution">
    <text evidence="4">The sequence shown here is derived from an EMBL/GenBank/DDBJ whole genome shotgun (WGS) entry which is preliminary data.</text>
</comment>